<name>A0ACA9NCL4_9GLOM</name>
<gene>
    <name evidence="1" type="ORF">ACOLOM_LOCUS8010</name>
</gene>
<reference evidence="1" key="1">
    <citation type="submission" date="2021-06" db="EMBL/GenBank/DDBJ databases">
        <authorList>
            <person name="Kallberg Y."/>
            <person name="Tangrot J."/>
            <person name="Rosling A."/>
        </authorList>
    </citation>
    <scope>NUCLEOTIDE SEQUENCE</scope>
    <source>
        <strain evidence="1">CL356</strain>
    </source>
</reference>
<organism evidence="1 2">
    <name type="scientific">Acaulospora colombiana</name>
    <dbReference type="NCBI Taxonomy" id="27376"/>
    <lineage>
        <taxon>Eukaryota</taxon>
        <taxon>Fungi</taxon>
        <taxon>Fungi incertae sedis</taxon>
        <taxon>Mucoromycota</taxon>
        <taxon>Glomeromycotina</taxon>
        <taxon>Glomeromycetes</taxon>
        <taxon>Diversisporales</taxon>
        <taxon>Acaulosporaceae</taxon>
        <taxon>Acaulospora</taxon>
    </lineage>
</organism>
<protein>
    <submittedName>
        <fullName evidence="1">11103_t:CDS:1</fullName>
    </submittedName>
</protein>
<comment type="caution">
    <text evidence="1">The sequence shown here is derived from an EMBL/GenBank/DDBJ whole genome shotgun (WGS) entry which is preliminary data.</text>
</comment>
<evidence type="ECO:0000313" key="1">
    <source>
        <dbReference type="EMBL" id="CAG8643288.1"/>
    </source>
</evidence>
<keyword evidence="2" id="KW-1185">Reference proteome</keyword>
<evidence type="ECO:0000313" key="2">
    <source>
        <dbReference type="Proteomes" id="UP000789525"/>
    </source>
</evidence>
<dbReference type="Proteomes" id="UP000789525">
    <property type="component" value="Unassembled WGS sequence"/>
</dbReference>
<dbReference type="EMBL" id="CAJVPT010019746">
    <property type="protein sequence ID" value="CAG8643288.1"/>
    <property type="molecule type" value="Genomic_DNA"/>
</dbReference>
<sequence length="356" mass="40397">MEDWKGGLPAAKIYEKILPKLVEESIFPSIPYVYGSPYGGEGWDTSSPFIGDVSSEFGIPSIPNLATVEKFFPTDTKETAQGRHPQSRAMQQHNKAGSYERRYVYLTQLMQSEALGYAYRVWRRKWKGDGREELRPKPAYYAIARELREVLKNRANDRPRPFYEFGAFQSVDATLDIWATNGTLLPQDVNLEIFAFDLDSEWTYESRQSARLAPNSSTELAHSMSCPHKYMHQQAAHELVPTPSYSVVVAAILRDTKGGLLSQYVDWPQPFKFIEPYDPELRFSLEVDRLMITCKRPVKGLVLSVADGVDEVAWSDNCIDVIPGHPYTLQVTGLHKQDIRVAYLGSERATPVKVHS</sequence>
<proteinExistence type="predicted"/>
<accession>A0ACA9NCL4</accession>